<protein>
    <recommendedName>
        <fullName evidence="2">Alpha-L-arabinofuranosidase C-terminal domain-containing protein</fullName>
    </recommendedName>
</protein>
<dbReference type="FunFam" id="2.60.40.1180:FF:000011">
    <property type="entry name" value="Alpha-L-arabinofuranosidase 1"/>
    <property type="match status" value="1"/>
</dbReference>
<dbReference type="SUPFAM" id="SSF51445">
    <property type="entry name" value="(Trans)glycosidases"/>
    <property type="match status" value="1"/>
</dbReference>
<feature type="domain" description="Alpha-L-arabinofuranosidase C-terminal" evidence="2">
    <location>
        <begin position="21"/>
        <end position="208"/>
    </location>
</feature>
<evidence type="ECO:0000313" key="3">
    <source>
        <dbReference type="EMBL" id="JAE19687.1"/>
    </source>
</evidence>
<evidence type="ECO:0000256" key="1">
    <source>
        <dbReference type="ARBA" id="ARBA00023180"/>
    </source>
</evidence>
<dbReference type="InterPro" id="IPR010720">
    <property type="entry name" value="Alpha-L-AF_C"/>
</dbReference>
<reference evidence="3" key="1">
    <citation type="submission" date="2014-09" db="EMBL/GenBank/DDBJ databases">
        <authorList>
            <person name="Magalhaes I.L.F."/>
            <person name="Oliveira U."/>
            <person name="Santos F.R."/>
            <person name="Vidigal T.H.D.A."/>
            <person name="Brescovit A.D."/>
            <person name="Santos A.J."/>
        </authorList>
    </citation>
    <scope>NUCLEOTIDE SEQUENCE</scope>
    <source>
        <tissue evidence="3">Shoot tissue taken approximately 20 cm above the soil surface</tissue>
    </source>
</reference>
<reference evidence="3" key="2">
    <citation type="journal article" date="2015" name="Data Brief">
        <title>Shoot transcriptome of the giant reed, Arundo donax.</title>
        <authorList>
            <person name="Barrero R.A."/>
            <person name="Guerrero F.D."/>
            <person name="Moolhuijzen P."/>
            <person name="Goolsby J.A."/>
            <person name="Tidwell J."/>
            <person name="Bellgard S.E."/>
            <person name="Bellgard M.I."/>
        </authorList>
    </citation>
    <scope>NUCLEOTIDE SEQUENCE</scope>
    <source>
        <tissue evidence="3">Shoot tissue taken approximately 20 cm above the soil surface</tissue>
    </source>
</reference>
<dbReference type="SMART" id="SM00813">
    <property type="entry name" value="Alpha-L-AF_C"/>
    <property type="match status" value="1"/>
</dbReference>
<organism evidence="3">
    <name type="scientific">Arundo donax</name>
    <name type="common">Giant reed</name>
    <name type="synonym">Donax arundinaceus</name>
    <dbReference type="NCBI Taxonomy" id="35708"/>
    <lineage>
        <taxon>Eukaryota</taxon>
        <taxon>Viridiplantae</taxon>
        <taxon>Streptophyta</taxon>
        <taxon>Embryophyta</taxon>
        <taxon>Tracheophyta</taxon>
        <taxon>Spermatophyta</taxon>
        <taxon>Magnoliopsida</taxon>
        <taxon>Liliopsida</taxon>
        <taxon>Poales</taxon>
        <taxon>Poaceae</taxon>
        <taxon>PACMAD clade</taxon>
        <taxon>Arundinoideae</taxon>
        <taxon>Arundineae</taxon>
        <taxon>Arundo</taxon>
    </lineage>
</organism>
<dbReference type="PANTHER" id="PTHR31776">
    <property type="entry name" value="ALPHA-L-ARABINOFURANOSIDASE 1"/>
    <property type="match status" value="1"/>
</dbReference>
<sequence>MFSKSRMFDNTARSGPKAIVSEYAVTGNDAGRGTLIAALAEAAFLIGLERNSDVVEMASCAPLFVNDNDRRWNPDAIVFNSWQHYGCPNYWMLHFFKDSSGAVLHHSTIQLSNYDQLVTSAITWKNPQDGSTYLKIKVVNFGSKAVNLNISVTGLENDIQTFGSIKTVLTSGWLRDENSFQQPDKVVPVASPITNAGEQMGVVLDSYSLTSFDLLLDSSQTMHSVLGSSSLHSSV</sequence>
<accession>A0A0A9G5C3</accession>
<dbReference type="EMBL" id="GBRH01178209">
    <property type="protein sequence ID" value="JAE19687.1"/>
    <property type="molecule type" value="Transcribed_RNA"/>
</dbReference>
<dbReference type="GO" id="GO:0046556">
    <property type="term" value="F:alpha-L-arabinofuranosidase activity"/>
    <property type="evidence" value="ECO:0007669"/>
    <property type="project" value="UniProtKB-EC"/>
</dbReference>
<dbReference type="AlphaFoldDB" id="A0A0A9G5C3"/>
<dbReference type="InterPro" id="IPR017853">
    <property type="entry name" value="GH"/>
</dbReference>
<dbReference type="Gene3D" id="3.20.20.80">
    <property type="entry name" value="Glycosidases"/>
    <property type="match status" value="1"/>
</dbReference>
<name>A0A0A9G5C3_ARUDO</name>
<dbReference type="Gene3D" id="2.60.40.1180">
    <property type="entry name" value="Golgi alpha-mannosidase II"/>
    <property type="match status" value="1"/>
</dbReference>
<dbReference type="InterPro" id="IPR051563">
    <property type="entry name" value="Glycosyl_Hydrolase_51"/>
</dbReference>
<dbReference type="PANTHER" id="PTHR31776:SF0">
    <property type="entry name" value="ALPHA-L-ARABINOFURANOSIDASE 1"/>
    <property type="match status" value="1"/>
</dbReference>
<dbReference type="Pfam" id="PF06964">
    <property type="entry name" value="Alpha-L-AF_C"/>
    <property type="match status" value="1"/>
</dbReference>
<evidence type="ECO:0000259" key="2">
    <source>
        <dbReference type="SMART" id="SM00813"/>
    </source>
</evidence>
<proteinExistence type="predicted"/>
<dbReference type="InterPro" id="IPR013780">
    <property type="entry name" value="Glyco_hydro_b"/>
</dbReference>
<keyword evidence="1" id="KW-0325">Glycoprotein</keyword>
<dbReference type="GO" id="GO:0046373">
    <property type="term" value="P:L-arabinose metabolic process"/>
    <property type="evidence" value="ECO:0007669"/>
    <property type="project" value="InterPro"/>
</dbReference>
<dbReference type="FunFam" id="3.20.20.80:FF:000546">
    <property type="entry name" value="Alpha-L-arabinofuranosidase 1"/>
    <property type="match status" value="1"/>
</dbReference>